<reference evidence="14" key="1">
    <citation type="journal article" date="2021" name="Mol. Ecol. Resour.">
        <title>Apolygus lucorum genome provides insights into omnivorousness and mesophyll feeding.</title>
        <authorList>
            <person name="Liu Y."/>
            <person name="Liu H."/>
            <person name="Wang H."/>
            <person name="Huang T."/>
            <person name="Liu B."/>
            <person name="Yang B."/>
            <person name="Yin L."/>
            <person name="Li B."/>
            <person name="Zhang Y."/>
            <person name="Zhang S."/>
            <person name="Jiang F."/>
            <person name="Zhang X."/>
            <person name="Ren Y."/>
            <person name="Wang B."/>
            <person name="Wang S."/>
            <person name="Lu Y."/>
            <person name="Wu K."/>
            <person name="Fan W."/>
            <person name="Wang G."/>
        </authorList>
    </citation>
    <scope>NUCLEOTIDE SEQUENCE</scope>
    <source>
        <strain evidence="14">12Hb</strain>
    </source>
</reference>
<dbReference type="Pfam" id="PF00067">
    <property type="entry name" value="p450"/>
    <property type="match status" value="1"/>
</dbReference>
<keyword evidence="12" id="KW-0472">Membrane</keyword>
<dbReference type="GO" id="GO:0020037">
    <property type="term" value="F:heme binding"/>
    <property type="evidence" value="ECO:0007669"/>
    <property type="project" value="InterPro"/>
</dbReference>
<keyword evidence="8" id="KW-0492">Microsome</keyword>
<organism evidence="14 15">
    <name type="scientific">Apolygus lucorum</name>
    <name type="common">Small green plant bug</name>
    <name type="synonym">Lygocoris lucorum</name>
    <dbReference type="NCBI Taxonomy" id="248454"/>
    <lineage>
        <taxon>Eukaryota</taxon>
        <taxon>Metazoa</taxon>
        <taxon>Ecdysozoa</taxon>
        <taxon>Arthropoda</taxon>
        <taxon>Hexapoda</taxon>
        <taxon>Insecta</taxon>
        <taxon>Pterygota</taxon>
        <taxon>Neoptera</taxon>
        <taxon>Paraneoptera</taxon>
        <taxon>Hemiptera</taxon>
        <taxon>Heteroptera</taxon>
        <taxon>Panheteroptera</taxon>
        <taxon>Cimicomorpha</taxon>
        <taxon>Miridae</taxon>
        <taxon>Mirini</taxon>
        <taxon>Apolygus</taxon>
    </lineage>
</organism>
<comment type="subcellular location">
    <subcellularLocation>
        <location evidence="3">Endoplasmic reticulum membrane</location>
        <topology evidence="3">Peripheral membrane protein</topology>
    </subcellularLocation>
    <subcellularLocation>
        <location evidence="2">Microsome membrane</location>
        <topology evidence="2">Peripheral membrane protein</topology>
    </subcellularLocation>
</comment>
<evidence type="ECO:0000256" key="12">
    <source>
        <dbReference type="ARBA" id="ARBA00023136"/>
    </source>
</evidence>
<evidence type="ECO:0000256" key="9">
    <source>
        <dbReference type="ARBA" id="ARBA00023002"/>
    </source>
</evidence>
<evidence type="ECO:0000256" key="7">
    <source>
        <dbReference type="ARBA" id="ARBA00022824"/>
    </source>
</evidence>
<sequence length="504" mass="57824">MGPLTSLILALTTVLCVTLYVVRRLLTPAVPTKGTTNIPGPVVGRRWPVVGHALLLLGVKNMKDLYGTVRRLCHKRDKLLSFYLGSKLTIFVLDANILEAIVSMSHKCQNKEHELYYTFNAFSNGVFSKNGKGWSAMRRPLDRFLHPKNMEHFHGITAEKAEILCTRVGDCCGRGVFDIKHFMDYYMLDITLECLLNVPGTQQIEDTLHFPEMTSLAVYTMFKRIIKIAYKIEWIYSLSPPGRQCNKVKERLRPHLIEMVNNCYKQMELAGRNPSDPDFIPENFIEVAIQNGIIEKKTEEDMLFSFADLMVAGFDTTSVATSSTILFLAMHPEYQERAYQEQIEVMKGSLKAPTREELSRMTFLDMTFNETLRHVSVPAIARTINSQFTIDEYIFPEGASIYVFLNHLFNDPRYWERPKDFYPEHFQPEKVAARPKGAFMPFAFGGRICPGKLFGIQSSKLILSNLLRRYKFSTSLKFEEIIYKYMIMLESDKGYPVEATSRAP</sequence>
<keyword evidence="5 13" id="KW-0349">Heme</keyword>
<evidence type="ECO:0000256" key="1">
    <source>
        <dbReference type="ARBA" id="ARBA00001971"/>
    </source>
</evidence>
<keyword evidence="10 13" id="KW-0408">Iron</keyword>
<keyword evidence="7" id="KW-0256">Endoplasmic reticulum</keyword>
<dbReference type="GO" id="GO:0005506">
    <property type="term" value="F:iron ion binding"/>
    <property type="evidence" value="ECO:0007669"/>
    <property type="project" value="InterPro"/>
</dbReference>
<comment type="cofactor">
    <cofactor evidence="1 13">
        <name>heme</name>
        <dbReference type="ChEBI" id="CHEBI:30413"/>
    </cofactor>
</comment>
<dbReference type="AlphaFoldDB" id="A0A8S9XRS6"/>
<evidence type="ECO:0000313" key="15">
    <source>
        <dbReference type="Proteomes" id="UP000466442"/>
    </source>
</evidence>
<accession>A0A8S9XRS6</accession>
<dbReference type="GO" id="GO:0004497">
    <property type="term" value="F:monooxygenase activity"/>
    <property type="evidence" value="ECO:0007669"/>
    <property type="project" value="UniProtKB-KW"/>
</dbReference>
<comment type="caution">
    <text evidence="14">The sequence shown here is derived from an EMBL/GenBank/DDBJ whole genome shotgun (WGS) entry which is preliminary data.</text>
</comment>
<evidence type="ECO:0000313" key="14">
    <source>
        <dbReference type="EMBL" id="KAF6210938.1"/>
    </source>
</evidence>
<comment type="similarity">
    <text evidence="4">Belongs to the cytochrome P450 family.</text>
</comment>
<keyword evidence="15" id="KW-1185">Reference proteome</keyword>
<evidence type="ECO:0000256" key="4">
    <source>
        <dbReference type="ARBA" id="ARBA00010617"/>
    </source>
</evidence>
<feature type="binding site" description="axial binding residue" evidence="13">
    <location>
        <position position="449"/>
    </location>
    <ligand>
        <name>heme</name>
        <dbReference type="ChEBI" id="CHEBI:30413"/>
    </ligand>
    <ligandPart>
        <name>Fe</name>
        <dbReference type="ChEBI" id="CHEBI:18248"/>
    </ligandPart>
</feature>
<dbReference type="Gene3D" id="1.10.630.10">
    <property type="entry name" value="Cytochrome P450"/>
    <property type="match status" value="1"/>
</dbReference>
<dbReference type="InterPro" id="IPR001128">
    <property type="entry name" value="Cyt_P450"/>
</dbReference>
<evidence type="ECO:0000256" key="2">
    <source>
        <dbReference type="ARBA" id="ARBA00004174"/>
    </source>
</evidence>
<dbReference type="SUPFAM" id="SSF48264">
    <property type="entry name" value="Cytochrome P450"/>
    <property type="match status" value="1"/>
</dbReference>
<evidence type="ECO:0000256" key="8">
    <source>
        <dbReference type="ARBA" id="ARBA00022848"/>
    </source>
</evidence>
<dbReference type="OrthoDB" id="1055148at2759"/>
<evidence type="ECO:0000256" key="5">
    <source>
        <dbReference type="ARBA" id="ARBA00022617"/>
    </source>
</evidence>
<evidence type="ECO:0000256" key="10">
    <source>
        <dbReference type="ARBA" id="ARBA00023004"/>
    </source>
</evidence>
<keyword evidence="9" id="KW-0560">Oxidoreductase</keyword>
<proteinExistence type="inferred from homology"/>
<dbReference type="PRINTS" id="PR00385">
    <property type="entry name" value="P450"/>
</dbReference>
<dbReference type="PRINTS" id="PR00463">
    <property type="entry name" value="EP450I"/>
</dbReference>
<keyword evidence="11" id="KW-0503">Monooxygenase</keyword>
<dbReference type="PANTHER" id="PTHR24291">
    <property type="entry name" value="CYTOCHROME P450 FAMILY 4"/>
    <property type="match status" value="1"/>
</dbReference>
<evidence type="ECO:0000256" key="13">
    <source>
        <dbReference type="PIRSR" id="PIRSR602401-1"/>
    </source>
</evidence>
<keyword evidence="6 13" id="KW-0479">Metal-binding</keyword>
<dbReference type="Proteomes" id="UP000466442">
    <property type="component" value="Linkage Group LG5"/>
</dbReference>
<gene>
    <name evidence="14" type="ORF">GE061_014050</name>
</gene>
<dbReference type="GO" id="GO:0005789">
    <property type="term" value="C:endoplasmic reticulum membrane"/>
    <property type="evidence" value="ECO:0007669"/>
    <property type="project" value="UniProtKB-SubCell"/>
</dbReference>
<evidence type="ECO:0000256" key="11">
    <source>
        <dbReference type="ARBA" id="ARBA00023033"/>
    </source>
</evidence>
<protein>
    <recommendedName>
        <fullName evidence="16">Cytochrome P450</fullName>
    </recommendedName>
</protein>
<evidence type="ECO:0000256" key="3">
    <source>
        <dbReference type="ARBA" id="ARBA00004406"/>
    </source>
</evidence>
<dbReference type="PANTHER" id="PTHR24291:SF189">
    <property type="entry name" value="CYTOCHROME P450 4C3-RELATED"/>
    <property type="match status" value="1"/>
</dbReference>
<dbReference type="GO" id="GO:0016705">
    <property type="term" value="F:oxidoreductase activity, acting on paired donors, with incorporation or reduction of molecular oxygen"/>
    <property type="evidence" value="ECO:0007669"/>
    <property type="project" value="InterPro"/>
</dbReference>
<evidence type="ECO:0000256" key="6">
    <source>
        <dbReference type="ARBA" id="ARBA00022723"/>
    </source>
</evidence>
<dbReference type="EMBL" id="WIXP02000005">
    <property type="protein sequence ID" value="KAF6210938.1"/>
    <property type="molecule type" value="Genomic_DNA"/>
</dbReference>
<dbReference type="InterPro" id="IPR036396">
    <property type="entry name" value="Cyt_P450_sf"/>
</dbReference>
<dbReference type="InterPro" id="IPR002401">
    <property type="entry name" value="Cyt_P450_E_grp-I"/>
</dbReference>
<evidence type="ECO:0008006" key="16">
    <source>
        <dbReference type="Google" id="ProtNLM"/>
    </source>
</evidence>
<name>A0A8S9XRS6_APOLU</name>
<dbReference type="InterPro" id="IPR050196">
    <property type="entry name" value="Cytochrome_P450_Monoox"/>
</dbReference>